<dbReference type="GO" id="GO:0006753">
    <property type="term" value="P:nucleoside phosphate metabolic process"/>
    <property type="evidence" value="ECO:0007669"/>
    <property type="project" value="TreeGrafter"/>
</dbReference>
<dbReference type="PROSITE" id="PS51462">
    <property type="entry name" value="NUDIX"/>
    <property type="match status" value="1"/>
</dbReference>
<dbReference type="EMBL" id="MLJW01003033">
    <property type="protein sequence ID" value="OIQ73020.1"/>
    <property type="molecule type" value="Genomic_DNA"/>
</dbReference>
<feature type="domain" description="Nudix hydrolase" evidence="3">
    <location>
        <begin position="57"/>
        <end position="186"/>
    </location>
</feature>
<name>A0A1J5PZJ5_9ZZZZ</name>
<dbReference type="InterPro" id="IPR015797">
    <property type="entry name" value="NUDIX_hydrolase-like_dom_sf"/>
</dbReference>
<sequence length="204" mass="23063">MTKGKGTGGGDFQIEVVDRRLACENTKFFVYFDHVIDKTGDEVRDYLVVAPKNTGRNLVTGVAILPIVNGQVGLIRIYRPAIRDYSWEIPHGFVDEGESDHSSALRELLEETGLTVESRSFSSMGYITPDTGVLAARVHLFLAESGHATQKIQPELGLREFRFFPFVEFEEMIKCSEIQDTFTLAAWCKYQLFQNIRQADRHAP</sequence>
<dbReference type="InterPro" id="IPR000086">
    <property type="entry name" value="NUDIX_hydrolase_dom"/>
</dbReference>
<evidence type="ECO:0000256" key="1">
    <source>
        <dbReference type="ARBA" id="ARBA00001946"/>
    </source>
</evidence>
<dbReference type="GO" id="GO:0019693">
    <property type="term" value="P:ribose phosphate metabolic process"/>
    <property type="evidence" value="ECO:0007669"/>
    <property type="project" value="TreeGrafter"/>
</dbReference>
<protein>
    <submittedName>
        <fullName evidence="4">ADP-ribose pyrophosphatase</fullName>
        <ecNumber evidence="4">3.6.1.13</ecNumber>
    </submittedName>
</protein>
<dbReference type="CDD" id="cd03424">
    <property type="entry name" value="NUDIX_ADPRase_Nudt5_UGPPase_Nudt14"/>
    <property type="match status" value="1"/>
</dbReference>
<dbReference type="GO" id="GO:0047631">
    <property type="term" value="F:ADP-ribose diphosphatase activity"/>
    <property type="evidence" value="ECO:0007669"/>
    <property type="project" value="UniProtKB-EC"/>
</dbReference>
<dbReference type="Gene3D" id="3.90.79.10">
    <property type="entry name" value="Nucleoside Triphosphate Pyrophosphohydrolase"/>
    <property type="match status" value="1"/>
</dbReference>
<dbReference type="PANTHER" id="PTHR11839">
    <property type="entry name" value="UDP/ADP-SUGAR PYROPHOSPHATASE"/>
    <property type="match status" value="1"/>
</dbReference>
<comment type="cofactor">
    <cofactor evidence="1">
        <name>Mg(2+)</name>
        <dbReference type="ChEBI" id="CHEBI:18420"/>
    </cofactor>
</comment>
<dbReference type="EC" id="3.6.1.13" evidence="4"/>
<proteinExistence type="predicted"/>
<dbReference type="AlphaFoldDB" id="A0A1J5PZJ5"/>
<keyword evidence="2 4" id="KW-0378">Hydrolase</keyword>
<dbReference type="SUPFAM" id="SSF55811">
    <property type="entry name" value="Nudix"/>
    <property type="match status" value="1"/>
</dbReference>
<comment type="caution">
    <text evidence="4">The sequence shown here is derived from an EMBL/GenBank/DDBJ whole genome shotgun (WGS) entry which is preliminary data.</text>
</comment>
<dbReference type="InterPro" id="IPR020476">
    <property type="entry name" value="Nudix_hydrolase"/>
</dbReference>
<accession>A0A1J5PZJ5</accession>
<evidence type="ECO:0000313" key="4">
    <source>
        <dbReference type="EMBL" id="OIQ73020.1"/>
    </source>
</evidence>
<organism evidence="4">
    <name type="scientific">mine drainage metagenome</name>
    <dbReference type="NCBI Taxonomy" id="410659"/>
    <lineage>
        <taxon>unclassified sequences</taxon>
        <taxon>metagenomes</taxon>
        <taxon>ecological metagenomes</taxon>
    </lineage>
</organism>
<dbReference type="Pfam" id="PF00293">
    <property type="entry name" value="NUDIX"/>
    <property type="match status" value="1"/>
</dbReference>
<evidence type="ECO:0000256" key="2">
    <source>
        <dbReference type="ARBA" id="ARBA00022801"/>
    </source>
</evidence>
<evidence type="ECO:0000259" key="3">
    <source>
        <dbReference type="PROSITE" id="PS51462"/>
    </source>
</evidence>
<reference evidence="4" key="1">
    <citation type="submission" date="2016-10" db="EMBL/GenBank/DDBJ databases">
        <title>Sequence of Gallionella enrichment culture.</title>
        <authorList>
            <person name="Poehlein A."/>
            <person name="Muehling M."/>
            <person name="Daniel R."/>
        </authorList>
    </citation>
    <scope>NUCLEOTIDE SEQUENCE</scope>
</reference>
<dbReference type="PANTHER" id="PTHR11839:SF18">
    <property type="entry name" value="NUDIX HYDROLASE DOMAIN-CONTAINING PROTEIN"/>
    <property type="match status" value="1"/>
</dbReference>
<gene>
    <name evidence="4" type="primary">nudF_18</name>
    <name evidence="4" type="ORF">GALL_453470</name>
</gene>
<dbReference type="PRINTS" id="PR00502">
    <property type="entry name" value="NUDIXFAMILY"/>
</dbReference>